<dbReference type="Proteomes" id="UP000294802">
    <property type="component" value="Unassembled WGS sequence"/>
</dbReference>
<feature type="domain" description="N-acetyltransferase" evidence="1">
    <location>
        <begin position="1"/>
        <end position="169"/>
    </location>
</feature>
<evidence type="ECO:0000313" key="2">
    <source>
        <dbReference type="EMBL" id="TDM07882.1"/>
    </source>
</evidence>
<organism evidence="2 3">
    <name type="scientific">Macrococcus lamae</name>
    <dbReference type="NCBI Taxonomy" id="198484"/>
    <lineage>
        <taxon>Bacteria</taxon>
        <taxon>Bacillati</taxon>
        <taxon>Bacillota</taxon>
        <taxon>Bacilli</taxon>
        <taxon>Bacillales</taxon>
        <taxon>Staphylococcaceae</taxon>
        <taxon>Macrococcus</taxon>
    </lineage>
</organism>
<dbReference type="GO" id="GO:0016747">
    <property type="term" value="F:acyltransferase activity, transferring groups other than amino-acyl groups"/>
    <property type="evidence" value="ECO:0007669"/>
    <property type="project" value="InterPro"/>
</dbReference>
<dbReference type="CDD" id="cd04301">
    <property type="entry name" value="NAT_SF"/>
    <property type="match status" value="1"/>
</dbReference>
<proteinExistence type="predicted"/>
<dbReference type="SUPFAM" id="SSF55729">
    <property type="entry name" value="Acyl-CoA N-acyltransferases (Nat)"/>
    <property type="match status" value="1"/>
</dbReference>
<dbReference type="InterPro" id="IPR016181">
    <property type="entry name" value="Acyl_CoA_acyltransferase"/>
</dbReference>
<dbReference type="PROSITE" id="PS51186">
    <property type="entry name" value="GNAT"/>
    <property type="match status" value="1"/>
</dbReference>
<comment type="caution">
    <text evidence="2">The sequence shown here is derived from an EMBL/GenBank/DDBJ whole genome shotgun (WGS) entry which is preliminary data.</text>
</comment>
<dbReference type="InterPro" id="IPR000182">
    <property type="entry name" value="GNAT_dom"/>
</dbReference>
<evidence type="ECO:0000259" key="1">
    <source>
        <dbReference type="PROSITE" id="PS51186"/>
    </source>
</evidence>
<dbReference type="OrthoDB" id="3692150at2"/>
<keyword evidence="3" id="KW-1185">Reference proteome</keyword>
<dbReference type="EMBL" id="SCWB01000012">
    <property type="protein sequence ID" value="TDM07882.1"/>
    <property type="molecule type" value="Genomic_DNA"/>
</dbReference>
<sequence>MIKELTVPELPEYVEEIAALHLASFDDKRTMRQLCDDLLKYSEIQGFRCLVSVRGNAVNGFLFGYTSSPEQFYRGLIDQFISVENQEILNGSFEVVSLAVKQGDRQNGIGTKLLQALTAEPGRYYLTSDVHDVRANAFYYKNDWQLITSNLNLHPNIAPKNLYYKQTAHV</sequence>
<reference evidence="2 3" key="1">
    <citation type="submission" date="2019-01" db="EMBL/GenBank/DDBJ databases">
        <title>Draft genome sequences of the type strains of six Macrococcus species.</title>
        <authorList>
            <person name="Mazhar S."/>
            <person name="Altermann E."/>
            <person name="Hill C."/>
            <person name="Mcauliffe O."/>
        </authorList>
    </citation>
    <scope>NUCLEOTIDE SEQUENCE [LARGE SCALE GENOMIC DNA]</scope>
    <source>
        <strain evidence="2 3">CCM4815</strain>
    </source>
</reference>
<evidence type="ECO:0000313" key="3">
    <source>
        <dbReference type="Proteomes" id="UP000294802"/>
    </source>
</evidence>
<gene>
    <name evidence="2" type="ORF">ERX29_07465</name>
</gene>
<dbReference type="Gene3D" id="3.40.630.30">
    <property type="match status" value="1"/>
</dbReference>
<accession>A0A4R6BTA9</accession>
<protein>
    <recommendedName>
        <fullName evidence="1">N-acetyltransferase domain-containing protein</fullName>
    </recommendedName>
</protein>
<dbReference type="AlphaFoldDB" id="A0A4R6BTA9"/>
<name>A0A4R6BTA9_9STAP</name>